<dbReference type="Pfam" id="PF08544">
    <property type="entry name" value="GHMP_kinases_C"/>
    <property type="match status" value="1"/>
</dbReference>
<dbReference type="NCBIfam" id="TIGR00131">
    <property type="entry name" value="gal_kin"/>
    <property type="match status" value="1"/>
</dbReference>
<protein>
    <recommendedName>
        <fullName evidence="11">Galactokinase</fullName>
        <ecNumber evidence="11">2.7.1.6</ecNumber>
    </recommendedName>
</protein>
<keyword evidence="10" id="KW-0119">Carbohydrate metabolism</keyword>
<evidence type="ECO:0000256" key="6">
    <source>
        <dbReference type="ARBA" id="ARBA00022777"/>
    </source>
</evidence>
<dbReference type="EC" id="2.7.1.6" evidence="11"/>
<dbReference type="InterPro" id="IPR036554">
    <property type="entry name" value="GHMP_kinase_C_sf"/>
</dbReference>
<evidence type="ECO:0000256" key="7">
    <source>
        <dbReference type="ARBA" id="ARBA00022840"/>
    </source>
</evidence>
<dbReference type="FunFam" id="3.30.230.10:FF:000017">
    <property type="entry name" value="Galactokinase"/>
    <property type="match status" value="1"/>
</dbReference>
<dbReference type="GO" id="GO:0046872">
    <property type="term" value="F:metal ion binding"/>
    <property type="evidence" value="ECO:0007669"/>
    <property type="project" value="UniProtKB-KW"/>
</dbReference>
<dbReference type="PANTHER" id="PTHR10457">
    <property type="entry name" value="MEVALONATE KINASE/GALACTOKINASE"/>
    <property type="match status" value="1"/>
</dbReference>
<dbReference type="Gene3D" id="3.30.230.10">
    <property type="match status" value="1"/>
</dbReference>
<keyword evidence="2" id="KW-0963">Cytoplasm</keyword>
<dbReference type="Pfam" id="PF10509">
    <property type="entry name" value="GalKase_gal_bdg"/>
    <property type="match status" value="1"/>
</dbReference>
<evidence type="ECO:0000313" key="15">
    <source>
        <dbReference type="EMBL" id="MBO3661915.1"/>
    </source>
</evidence>
<evidence type="ECO:0000313" key="16">
    <source>
        <dbReference type="Proteomes" id="UP000680132"/>
    </source>
</evidence>
<reference evidence="15" key="1">
    <citation type="submission" date="2021-03" db="EMBL/GenBank/DDBJ databases">
        <title>Microbacterium sp. nov., a novel actinobacterium isolated from cow dung.</title>
        <authorList>
            <person name="Zhang L."/>
        </authorList>
    </citation>
    <scope>NUCLEOTIDE SEQUENCE</scope>
    <source>
        <strain evidence="15">NEAU-LLB</strain>
    </source>
</reference>
<dbReference type="PROSITE" id="PS00627">
    <property type="entry name" value="GHMP_KINASES_ATP"/>
    <property type="match status" value="1"/>
</dbReference>
<dbReference type="Pfam" id="PF00288">
    <property type="entry name" value="GHMP_kinases_N"/>
    <property type="match status" value="1"/>
</dbReference>
<evidence type="ECO:0000256" key="2">
    <source>
        <dbReference type="ARBA" id="ARBA00022490"/>
    </source>
</evidence>
<dbReference type="Proteomes" id="UP000680132">
    <property type="component" value="Unassembled WGS sequence"/>
</dbReference>
<evidence type="ECO:0000256" key="5">
    <source>
        <dbReference type="ARBA" id="ARBA00022741"/>
    </source>
</evidence>
<evidence type="ECO:0000256" key="3">
    <source>
        <dbReference type="ARBA" id="ARBA00022679"/>
    </source>
</evidence>
<dbReference type="EMBL" id="JAGFOA010000001">
    <property type="protein sequence ID" value="MBO3661915.1"/>
    <property type="molecule type" value="Genomic_DNA"/>
</dbReference>
<dbReference type="InterPro" id="IPR019539">
    <property type="entry name" value="GalKase_N"/>
</dbReference>
<dbReference type="AlphaFoldDB" id="A0A939QJD4"/>
<keyword evidence="8" id="KW-0460">Magnesium</keyword>
<dbReference type="InterPro" id="IPR006203">
    <property type="entry name" value="GHMP_knse_ATP-bd_CS"/>
</dbReference>
<proteinExistence type="inferred from homology"/>
<dbReference type="PROSITE" id="PS00106">
    <property type="entry name" value="GALACTOKINASE"/>
    <property type="match status" value="1"/>
</dbReference>
<evidence type="ECO:0000256" key="9">
    <source>
        <dbReference type="ARBA" id="ARBA00023144"/>
    </source>
</evidence>
<keyword evidence="5" id="KW-0547">Nucleotide-binding</keyword>
<dbReference type="PRINTS" id="PR00473">
    <property type="entry name" value="GALCTOKINASE"/>
</dbReference>
<dbReference type="InterPro" id="IPR020568">
    <property type="entry name" value="Ribosomal_Su5_D2-typ_SF"/>
</dbReference>
<dbReference type="SUPFAM" id="SSF54211">
    <property type="entry name" value="Ribosomal protein S5 domain 2-like"/>
    <property type="match status" value="1"/>
</dbReference>
<name>A0A939QJD4_9MICO</name>
<comment type="caution">
    <text evidence="15">The sequence shown here is derived from an EMBL/GenBank/DDBJ whole genome shotgun (WGS) entry which is preliminary data.</text>
</comment>
<accession>A0A939QJD4</accession>
<keyword evidence="6" id="KW-0418">Kinase</keyword>
<dbReference type="InterPro" id="IPR006204">
    <property type="entry name" value="GHMP_kinase_N_dom"/>
</dbReference>
<evidence type="ECO:0000256" key="10">
    <source>
        <dbReference type="ARBA" id="ARBA00023277"/>
    </source>
</evidence>
<keyword evidence="16" id="KW-1185">Reference proteome</keyword>
<organism evidence="15 16">
    <name type="scientific">Microbacterium stercoris</name>
    <dbReference type="NCBI Taxonomy" id="2820289"/>
    <lineage>
        <taxon>Bacteria</taxon>
        <taxon>Bacillati</taxon>
        <taxon>Actinomycetota</taxon>
        <taxon>Actinomycetes</taxon>
        <taxon>Micrococcales</taxon>
        <taxon>Microbacteriaceae</taxon>
        <taxon>Microbacterium</taxon>
    </lineage>
</organism>
<dbReference type="GO" id="GO:0004335">
    <property type="term" value="F:galactokinase activity"/>
    <property type="evidence" value="ECO:0007669"/>
    <property type="project" value="UniProtKB-UniRule"/>
</dbReference>
<dbReference type="PANTHER" id="PTHR10457:SF7">
    <property type="entry name" value="GALACTOKINASE-RELATED"/>
    <property type="match status" value="1"/>
</dbReference>
<evidence type="ECO:0000259" key="12">
    <source>
        <dbReference type="Pfam" id="PF00288"/>
    </source>
</evidence>
<evidence type="ECO:0000259" key="14">
    <source>
        <dbReference type="Pfam" id="PF10509"/>
    </source>
</evidence>
<keyword evidence="3 15" id="KW-0808">Transferase</keyword>
<dbReference type="InterPro" id="IPR014721">
    <property type="entry name" value="Ribsml_uS5_D2-typ_fold_subgr"/>
</dbReference>
<dbReference type="GO" id="GO:0006012">
    <property type="term" value="P:galactose metabolic process"/>
    <property type="evidence" value="ECO:0007669"/>
    <property type="project" value="UniProtKB-UniRule"/>
</dbReference>
<dbReference type="InterPro" id="IPR000705">
    <property type="entry name" value="Galactokinase"/>
</dbReference>
<dbReference type="InterPro" id="IPR019741">
    <property type="entry name" value="Galactokinase_CS"/>
</dbReference>
<keyword evidence="9" id="KW-0299">Galactose metabolism</keyword>
<dbReference type="FunFam" id="3.30.70.890:FF:000001">
    <property type="entry name" value="Galactokinase"/>
    <property type="match status" value="1"/>
</dbReference>
<feature type="domain" description="GHMP kinase C-terminal" evidence="13">
    <location>
        <begin position="295"/>
        <end position="375"/>
    </location>
</feature>
<dbReference type="GO" id="GO:0005524">
    <property type="term" value="F:ATP binding"/>
    <property type="evidence" value="ECO:0007669"/>
    <property type="project" value="UniProtKB-UniRule"/>
</dbReference>
<dbReference type="SUPFAM" id="SSF55060">
    <property type="entry name" value="GHMP Kinase, C-terminal domain"/>
    <property type="match status" value="1"/>
</dbReference>
<dbReference type="GO" id="GO:0005829">
    <property type="term" value="C:cytosol"/>
    <property type="evidence" value="ECO:0007669"/>
    <property type="project" value="TreeGrafter"/>
</dbReference>
<evidence type="ECO:0000259" key="13">
    <source>
        <dbReference type="Pfam" id="PF08544"/>
    </source>
</evidence>
<feature type="domain" description="Galactokinase N-terminal" evidence="14">
    <location>
        <begin position="10"/>
        <end position="57"/>
    </location>
</feature>
<evidence type="ECO:0000256" key="1">
    <source>
        <dbReference type="ARBA" id="ARBA00006566"/>
    </source>
</evidence>
<sequence>MSALDDARALFESRTGHAPEGVWSSAGRANLIGEHTDYNEGYVLPFAIQHRTYAAVGMHADLAIRVSSTFAPDPVELRLADLAMFDGEPGAAVAAGRVPEWAAYVLGVAWAALAAAGRAADQVAGVDIAIASDVPVGAGLSSSAAIEGSVALALNDLWALELTPLELAQVGRKAENEAVGAPTGIMDQVSSIMGRSDAATFLDCRTLETRSVDLGLEAEGLVLLAIDTRVEHAHASGGYRERRASCELGASTMGVPWLRDLTVADLPRAQQLLDDVTFRRVRHIVTENQRVLDTVEALAAAGPRAIGDLLVASHASMRDDFEISVPELDTAVEGALAAGAVGARMTGGGFGGSAIALISRDAVAEVTTAVEAAFAERGYTAPVCFTITPSEGARRDV</sequence>
<dbReference type="Gene3D" id="3.30.70.890">
    <property type="entry name" value="GHMP kinase, C-terminal domain"/>
    <property type="match status" value="1"/>
</dbReference>
<dbReference type="PRINTS" id="PR00959">
    <property type="entry name" value="MEVGALKINASE"/>
</dbReference>
<comment type="similarity">
    <text evidence="1">Belongs to the GHMP kinase family. GalK subfamily.</text>
</comment>
<evidence type="ECO:0000256" key="11">
    <source>
        <dbReference type="NCBIfam" id="TIGR00131"/>
    </source>
</evidence>
<dbReference type="PIRSF" id="PIRSF000530">
    <property type="entry name" value="Galactokinase"/>
    <property type="match status" value="1"/>
</dbReference>
<evidence type="ECO:0000256" key="8">
    <source>
        <dbReference type="ARBA" id="ARBA00022842"/>
    </source>
</evidence>
<dbReference type="InterPro" id="IPR006206">
    <property type="entry name" value="Mevalonate/galactokinase"/>
</dbReference>
<dbReference type="InterPro" id="IPR013750">
    <property type="entry name" value="GHMP_kinase_C_dom"/>
</dbReference>
<gene>
    <name evidence="15" type="primary">galK</name>
    <name evidence="15" type="ORF">J5V96_00140</name>
</gene>
<dbReference type="RefSeq" id="WP_208499225.1">
    <property type="nucleotide sequence ID" value="NZ_JAGFOA010000001.1"/>
</dbReference>
<feature type="domain" description="GHMP kinase N-terminal" evidence="12">
    <location>
        <begin position="104"/>
        <end position="194"/>
    </location>
</feature>
<evidence type="ECO:0000256" key="4">
    <source>
        <dbReference type="ARBA" id="ARBA00022723"/>
    </source>
</evidence>
<keyword evidence="7" id="KW-0067">ATP-binding</keyword>
<keyword evidence="4" id="KW-0479">Metal-binding</keyword>